<proteinExistence type="predicted"/>
<dbReference type="EMBL" id="SAYG01000013">
    <property type="protein sequence ID" value="TXJ43532.1"/>
    <property type="molecule type" value="Genomic_DNA"/>
</dbReference>
<feature type="chain" id="PRO_5022670320" evidence="1">
    <location>
        <begin position="24"/>
        <end position="213"/>
    </location>
</feature>
<evidence type="ECO:0000313" key="2">
    <source>
        <dbReference type="EMBL" id="TXJ43532.1"/>
    </source>
</evidence>
<comment type="caution">
    <text evidence="2">The sequence shown here is derived from an EMBL/GenBank/DDBJ whole genome shotgun (WGS) entry which is preliminary data.</text>
</comment>
<keyword evidence="1" id="KW-0732">Signal</keyword>
<gene>
    <name evidence="2" type="ORF">EPJ70_10485</name>
</gene>
<evidence type="ECO:0000256" key="1">
    <source>
        <dbReference type="SAM" id="SignalP"/>
    </source>
</evidence>
<dbReference type="AlphaFoldDB" id="A0A5C8F2U8"/>
<sequence>MKSKQIIIMLLSFIILFSISCKNNDKTGSGDGGSEDLTATIPTATGDPATDLTDAYYRGTISLTSYNTSATSGITKEELDNSISSGGDRIVYLNITNNQLKFVSEDSNNVGSASSEHVQSILESELEKREATPVLKSGSKYSVSELYDGSNYGYINKLYIEFTISGDKISITYIVGLSTDNVGDDGVNYKYSYKTTYEGTLTKYTPTTTTSGV</sequence>
<organism evidence="2 3">
    <name type="scientific">Brachyspira aalborgi</name>
    <dbReference type="NCBI Taxonomy" id="29522"/>
    <lineage>
        <taxon>Bacteria</taxon>
        <taxon>Pseudomonadati</taxon>
        <taxon>Spirochaetota</taxon>
        <taxon>Spirochaetia</taxon>
        <taxon>Brachyspirales</taxon>
        <taxon>Brachyspiraceae</taxon>
        <taxon>Brachyspira</taxon>
    </lineage>
</organism>
<evidence type="ECO:0000313" key="3">
    <source>
        <dbReference type="Proteomes" id="UP000324574"/>
    </source>
</evidence>
<dbReference type="Proteomes" id="UP000324574">
    <property type="component" value="Unassembled WGS sequence"/>
</dbReference>
<dbReference type="PROSITE" id="PS51257">
    <property type="entry name" value="PROKAR_LIPOPROTEIN"/>
    <property type="match status" value="1"/>
</dbReference>
<name>A0A5C8F2U8_9SPIR</name>
<reference evidence="2 3" key="1">
    <citation type="journal article" date="1992" name="Lakartidningen">
        <title>[Penicillin V and not amoxicillin is the first choice preparation in acute otitis].</title>
        <authorList>
            <person name="Kamme C."/>
            <person name="Lundgren K."/>
            <person name="Prellner K."/>
        </authorList>
    </citation>
    <scope>NUCLEOTIDE SEQUENCE [LARGE SCALE GENOMIC DNA]</scope>
    <source>
        <strain evidence="2 3">PC3714II</strain>
    </source>
</reference>
<dbReference type="RefSeq" id="WP_147527329.1">
    <property type="nucleotide sequence ID" value="NZ_SAYG01000013.1"/>
</dbReference>
<feature type="signal peptide" evidence="1">
    <location>
        <begin position="1"/>
        <end position="23"/>
    </location>
</feature>
<accession>A0A5C8F2U8</accession>
<protein>
    <submittedName>
        <fullName evidence="2">Uncharacterized protein</fullName>
    </submittedName>
</protein>